<comment type="caution">
    <text evidence="1">The sequence shown here is derived from an EMBL/GenBank/DDBJ whole genome shotgun (WGS) entry which is preliminary data.</text>
</comment>
<gene>
    <name evidence="1" type="ORF">RJC98_13205</name>
</gene>
<proteinExistence type="predicted"/>
<dbReference type="Proteomes" id="UP001244872">
    <property type="component" value="Unassembled WGS sequence"/>
</dbReference>
<keyword evidence="2" id="KW-1185">Reference proteome</keyword>
<evidence type="ECO:0000313" key="1">
    <source>
        <dbReference type="EMBL" id="MDR9876147.1"/>
    </source>
</evidence>
<sequence>MPYAPDMRAAARRHLEAADILDPTNRRDVAGYLYGIAAECGVKALMLEIGFRPLASRENDPFFAHFPTLKTLLRNKLEGRNATVLRRHVLNDNFFSDWDITMRYSKGNQIPTRLLDQWKAQAVSVIGSIGT</sequence>
<evidence type="ECO:0000313" key="2">
    <source>
        <dbReference type="Proteomes" id="UP001244872"/>
    </source>
</evidence>
<dbReference type="EMBL" id="JAVLRO010000004">
    <property type="protein sequence ID" value="MDR9876147.1"/>
    <property type="molecule type" value="Genomic_DNA"/>
</dbReference>
<protein>
    <submittedName>
        <fullName evidence="1">Uncharacterized protein</fullName>
    </submittedName>
</protein>
<organism evidence="1 2">
    <name type="scientific">Pseudomonas allii</name>
    <dbReference type="NCBI Taxonomy" id="2740531"/>
    <lineage>
        <taxon>Bacteria</taxon>
        <taxon>Pseudomonadati</taxon>
        <taxon>Pseudomonadota</taxon>
        <taxon>Gammaproteobacteria</taxon>
        <taxon>Pseudomonadales</taxon>
        <taxon>Pseudomonadaceae</taxon>
        <taxon>Pseudomonas</taxon>
    </lineage>
</organism>
<name>A0ACC6LCD3_9PSED</name>
<accession>A0ACC6LCD3</accession>
<reference evidence="1" key="1">
    <citation type="submission" date="2023-07" db="EMBL/GenBank/DDBJ databases">
        <title>Bioagumentation of soil contaminated with hydrocarbons using Pseudomonas poae 7b strain.</title>
        <authorList>
            <person name="Kumor A."/>
        </authorList>
    </citation>
    <scope>NUCLEOTIDE SEQUENCE</scope>
    <source>
        <strain evidence="1">7b</strain>
    </source>
</reference>